<evidence type="ECO:0000313" key="11">
    <source>
        <dbReference type="Proteomes" id="UP000054560"/>
    </source>
</evidence>
<proteinExistence type="inferred from homology"/>
<dbReference type="EMBL" id="KQ241819">
    <property type="protein sequence ID" value="KNC83641.1"/>
    <property type="molecule type" value="Genomic_DNA"/>
</dbReference>
<dbReference type="InterPro" id="IPR045130">
    <property type="entry name" value="OFUT2-like"/>
</dbReference>
<comment type="subcellular location">
    <subcellularLocation>
        <location evidence="1">Endoplasmic reticulum</location>
    </subcellularLocation>
</comment>
<keyword evidence="5" id="KW-0294">Fucose metabolism</keyword>
<dbReference type="GO" id="GO:0046922">
    <property type="term" value="F:peptide-O-fucosyltransferase activity"/>
    <property type="evidence" value="ECO:0007669"/>
    <property type="project" value="InterPro"/>
</dbReference>
<feature type="signal peptide" evidence="9">
    <location>
        <begin position="1"/>
        <end position="22"/>
    </location>
</feature>
<evidence type="ECO:0000256" key="8">
    <source>
        <dbReference type="ARBA" id="ARBA00026232"/>
    </source>
</evidence>
<sequence length="149" mass="17335">MKVTDILITLCILCSCICGVVANFEPTANDGNNADQQKRYVTWRINPGEGMNLRKDVLLRMVSISKHFKHRWTLVLPPLRYVPHWNESPHISQVTEEGDRKKDNDRQIVRFVRWEDLIDLSLLQRFVDIISYEQFLEENGPDISVGVNI</sequence>
<keyword evidence="11" id="KW-1185">Reference proteome</keyword>
<dbReference type="OrthoDB" id="422368at2759"/>
<dbReference type="Pfam" id="PF10250">
    <property type="entry name" value="O-FucT"/>
    <property type="match status" value="1"/>
</dbReference>
<dbReference type="Proteomes" id="UP000054560">
    <property type="component" value="Unassembled WGS sequence"/>
</dbReference>
<evidence type="ECO:0000256" key="2">
    <source>
        <dbReference type="ARBA" id="ARBA00004922"/>
    </source>
</evidence>
<feature type="non-terminal residue" evidence="10">
    <location>
        <position position="149"/>
    </location>
</feature>
<evidence type="ECO:0000256" key="1">
    <source>
        <dbReference type="ARBA" id="ARBA00004240"/>
    </source>
</evidence>
<name>A0A0L0G4A4_9EUKA</name>
<dbReference type="GO" id="GO:0005783">
    <property type="term" value="C:endoplasmic reticulum"/>
    <property type="evidence" value="ECO:0007669"/>
    <property type="project" value="UniProtKB-SubCell"/>
</dbReference>
<accession>A0A0L0G4A4</accession>
<reference evidence="10 11" key="1">
    <citation type="submission" date="2011-02" db="EMBL/GenBank/DDBJ databases">
        <title>The Genome Sequence of Sphaeroforma arctica JP610.</title>
        <authorList>
            <consortium name="The Broad Institute Genome Sequencing Platform"/>
            <person name="Russ C."/>
            <person name="Cuomo C."/>
            <person name="Young S.K."/>
            <person name="Zeng Q."/>
            <person name="Gargeya S."/>
            <person name="Alvarado L."/>
            <person name="Berlin A."/>
            <person name="Chapman S.B."/>
            <person name="Chen Z."/>
            <person name="Freedman E."/>
            <person name="Gellesch M."/>
            <person name="Goldberg J."/>
            <person name="Griggs A."/>
            <person name="Gujja S."/>
            <person name="Heilman E."/>
            <person name="Heiman D."/>
            <person name="Howarth C."/>
            <person name="Mehta T."/>
            <person name="Neiman D."/>
            <person name="Pearson M."/>
            <person name="Roberts A."/>
            <person name="Saif S."/>
            <person name="Shea T."/>
            <person name="Shenoy N."/>
            <person name="Sisk P."/>
            <person name="Stolte C."/>
            <person name="Sykes S."/>
            <person name="White J."/>
            <person name="Yandava C."/>
            <person name="Burger G."/>
            <person name="Gray M.W."/>
            <person name="Holland P.W.H."/>
            <person name="King N."/>
            <person name="Lang F.B.F."/>
            <person name="Roger A.J."/>
            <person name="Ruiz-Trillo I."/>
            <person name="Haas B."/>
            <person name="Nusbaum C."/>
            <person name="Birren B."/>
        </authorList>
    </citation>
    <scope>NUCLEOTIDE SEQUENCE [LARGE SCALE GENOMIC DNA]</scope>
    <source>
        <strain evidence="10 11">JP610</strain>
    </source>
</reference>
<keyword evidence="9" id="KW-0732">Signal</keyword>
<dbReference type="PANTHER" id="PTHR13398">
    <property type="entry name" value="GDP-FUCOSE PROTEIN O-FUCOSYLTRANSFERASE 2"/>
    <property type="match status" value="1"/>
</dbReference>
<comment type="similarity">
    <text evidence="7">Belongs to the glycosyltransferase 68 family.</text>
</comment>
<dbReference type="Gene3D" id="3.40.50.11340">
    <property type="match status" value="1"/>
</dbReference>
<organism evidence="10 11">
    <name type="scientific">Sphaeroforma arctica JP610</name>
    <dbReference type="NCBI Taxonomy" id="667725"/>
    <lineage>
        <taxon>Eukaryota</taxon>
        <taxon>Ichthyosporea</taxon>
        <taxon>Ichthyophonida</taxon>
        <taxon>Sphaeroforma</taxon>
    </lineage>
</organism>
<dbReference type="GeneID" id="25904643"/>
<evidence type="ECO:0000256" key="5">
    <source>
        <dbReference type="ARBA" id="ARBA00023253"/>
    </source>
</evidence>
<comment type="pathway">
    <text evidence="2">Protein modification; protein glycosylation.</text>
</comment>
<evidence type="ECO:0000256" key="6">
    <source>
        <dbReference type="ARBA" id="ARBA00023277"/>
    </source>
</evidence>
<dbReference type="RefSeq" id="XP_014157543.1">
    <property type="nucleotide sequence ID" value="XM_014302068.1"/>
</dbReference>
<evidence type="ECO:0000313" key="10">
    <source>
        <dbReference type="EMBL" id="KNC83641.1"/>
    </source>
</evidence>
<keyword evidence="6" id="KW-0119">Carbohydrate metabolism</keyword>
<dbReference type="AlphaFoldDB" id="A0A0L0G4A4"/>
<protein>
    <recommendedName>
        <fullName evidence="8">GDP-fucose protein O-fucosyltransferase 2</fullName>
    </recommendedName>
</protein>
<keyword evidence="4" id="KW-0256">Endoplasmic reticulum</keyword>
<evidence type="ECO:0000256" key="9">
    <source>
        <dbReference type="SAM" id="SignalP"/>
    </source>
</evidence>
<dbReference type="STRING" id="667725.A0A0L0G4A4"/>
<feature type="chain" id="PRO_5005539185" description="GDP-fucose protein O-fucosyltransferase 2" evidence="9">
    <location>
        <begin position="23"/>
        <end position="149"/>
    </location>
</feature>
<dbReference type="InterPro" id="IPR019378">
    <property type="entry name" value="GDP-Fuc_O-FucTrfase"/>
</dbReference>
<evidence type="ECO:0000256" key="3">
    <source>
        <dbReference type="ARBA" id="ARBA00022679"/>
    </source>
</evidence>
<evidence type="ECO:0000256" key="4">
    <source>
        <dbReference type="ARBA" id="ARBA00022824"/>
    </source>
</evidence>
<dbReference type="GO" id="GO:0006004">
    <property type="term" value="P:fucose metabolic process"/>
    <property type="evidence" value="ECO:0007669"/>
    <property type="project" value="UniProtKB-KW"/>
</dbReference>
<gene>
    <name evidence="10" type="ORF">SARC_04139</name>
</gene>
<evidence type="ECO:0000256" key="7">
    <source>
        <dbReference type="ARBA" id="ARBA00025803"/>
    </source>
</evidence>
<dbReference type="PANTHER" id="PTHR13398:SF0">
    <property type="entry name" value="GDP-FUCOSE PROTEIN O-FUCOSYLTRANSFERASE 2"/>
    <property type="match status" value="1"/>
</dbReference>
<keyword evidence="3" id="KW-0808">Transferase</keyword>
<dbReference type="PROSITE" id="PS51257">
    <property type="entry name" value="PROKAR_LIPOPROTEIN"/>
    <property type="match status" value="1"/>
</dbReference>